<dbReference type="GO" id="GO:0097367">
    <property type="term" value="F:carbohydrate derivative binding"/>
    <property type="evidence" value="ECO:0007669"/>
    <property type="project" value="InterPro"/>
</dbReference>
<dbReference type="Gene3D" id="3.40.50.10490">
    <property type="entry name" value="Glucose-6-phosphate isomerase like protein, domain 1"/>
    <property type="match status" value="2"/>
</dbReference>
<dbReference type="InterPro" id="IPR046348">
    <property type="entry name" value="SIS_dom_sf"/>
</dbReference>
<dbReference type="SUPFAM" id="SSF53697">
    <property type="entry name" value="SIS domain"/>
    <property type="match status" value="1"/>
</dbReference>
<dbReference type="GO" id="GO:0004347">
    <property type="term" value="F:glucose-6-phosphate isomerase activity"/>
    <property type="evidence" value="ECO:0007669"/>
    <property type="project" value="InterPro"/>
</dbReference>
<dbReference type="GO" id="GO:0004476">
    <property type="term" value="F:mannose-6-phosphate isomerase activity"/>
    <property type="evidence" value="ECO:0007669"/>
    <property type="project" value="InterPro"/>
</dbReference>
<evidence type="ECO:0000313" key="4">
    <source>
        <dbReference type="EMBL" id="OGZ31745.1"/>
    </source>
</evidence>
<comment type="caution">
    <text evidence="4">The sequence shown here is derived from an EMBL/GenBank/DDBJ whole genome shotgun (WGS) entry which is preliminary data.</text>
</comment>
<dbReference type="GO" id="GO:0005975">
    <property type="term" value="P:carbohydrate metabolic process"/>
    <property type="evidence" value="ECO:0007669"/>
    <property type="project" value="InterPro"/>
</dbReference>
<proteinExistence type="inferred from homology"/>
<keyword evidence="2 4" id="KW-0413">Isomerase</keyword>
<dbReference type="CDD" id="cd05637">
    <property type="entry name" value="SIS_PGI_PMI_2"/>
    <property type="match status" value="1"/>
</dbReference>
<evidence type="ECO:0000259" key="3">
    <source>
        <dbReference type="Pfam" id="PF10432"/>
    </source>
</evidence>
<protein>
    <submittedName>
        <fullName evidence="4">Bifunctional phosphoglucose/phosphomannose isomerase</fullName>
    </submittedName>
</protein>
<dbReference type="Pfam" id="PF10432">
    <property type="entry name" value="bact-PGI_C"/>
    <property type="match status" value="1"/>
</dbReference>
<name>A0A1G2F106_9BACT</name>
<dbReference type="STRING" id="1801726.A3H02_01620"/>
<dbReference type="EMBL" id="MHMS01000022">
    <property type="protein sequence ID" value="OGZ31745.1"/>
    <property type="molecule type" value="Genomic_DNA"/>
</dbReference>
<feature type="domain" description="Bifunctional glucose-6-phosphate/mannose-6-phosphate isomerase C-terminal" evidence="3">
    <location>
        <begin position="174"/>
        <end position="320"/>
    </location>
</feature>
<dbReference type="AlphaFoldDB" id="A0A1G2F106"/>
<evidence type="ECO:0000256" key="2">
    <source>
        <dbReference type="ARBA" id="ARBA00023235"/>
    </source>
</evidence>
<accession>A0A1G2F106</accession>
<sequence>MKVYSEIIKNFSKQFEWQPEIVRLEAKLPSGFLGVKKLVIVGMGGSGLVGGLLKIFKPDLDIIIHRDYGLLALSDLNERLVILNSYSGDTEEVLDSFDKTLEMSLRAAVISTGGKLIELAKGNSIPFIQLPNVGLQPRMALGHQIKALLEIIGDKEGLKQASELANLLNPQDCENAGKNLAQKLKDFIPVIYSSARNSAVAYAWKIKFNETSKIPAFCNVFPELNHNEMNGFTNKNLSRNFYFIFLKDDEDNPRIQKRMETTAKLFKEKNLPIEVLELNDKNIFHKIFSSLILADWTSYYLAEEYGVDPEQTPLIEEFKKIIQ</sequence>
<dbReference type="Proteomes" id="UP000176787">
    <property type="component" value="Unassembled WGS sequence"/>
</dbReference>
<dbReference type="NCBIfam" id="TIGR02128">
    <property type="entry name" value="G6PI_arch"/>
    <property type="match status" value="1"/>
</dbReference>
<organism evidence="4 5">
    <name type="scientific">Candidatus Niyogibacteria bacterium RIFCSPLOWO2_12_FULL_41_13</name>
    <dbReference type="NCBI Taxonomy" id="1801726"/>
    <lineage>
        <taxon>Bacteria</taxon>
        <taxon>Candidatus Niyogiibacteriota</taxon>
    </lineage>
</organism>
<reference evidence="4 5" key="1">
    <citation type="journal article" date="2016" name="Nat. Commun.">
        <title>Thousands of microbial genomes shed light on interconnected biogeochemical processes in an aquifer system.</title>
        <authorList>
            <person name="Anantharaman K."/>
            <person name="Brown C.T."/>
            <person name="Hug L.A."/>
            <person name="Sharon I."/>
            <person name="Castelle C.J."/>
            <person name="Probst A.J."/>
            <person name="Thomas B.C."/>
            <person name="Singh A."/>
            <person name="Wilkins M.J."/>
            <person name="Karaoz U."/>
            <person name="Brodie E.L."/>
            <person name="Williams K.H."/>
            <person name="Hubbard S.S."/>
            <person name="Banfield J.F."/>
        </authorList>
    </citation>
    <scope>NUCLEOTIDE SEQUENCE [LARGE SCALE GENOMIC DNA]</scope>
</reference>
<dbReference type="GO" id="GO:1901135">
    <property type="term" value="P:carbohydrate derivative metabolic process"/>
    <property type="evidence" value="ECO:0007669"/>
    <property type="project" value="InterPro"/>
</dbReference>
<comment type="similarity">
    <text evidence="1">Belongs to the PGI/PMI family.</text>
</comment>
<evidence type="ECO:0000313" key="5">
    <source>
        <dbReference type="Proteomes" id="UP000176787"/>
    </source>
</evidence>
<evidence type="ECO:0000256" key="1">
    <source>
        <dbReference type="ARBA" id="ARBA00010523"/>
    </source>
</evidence>
<gene>
    <name evidence="4" type="ORF">A3H02_01620</name>
</gene>
<dbReference type="InterPro" id="IPR019490">
    <property type="entry name" value="Glu6P/Mann6P_isomerase_C"/>
</dbReference>